<dbReference type="PANTHER" id="PTHR35320:SF1">
    <property type="entry name" value="ATP-DEPENDENT CLP PROTEASE ATP-BINDING SUBUNIT"/>
    <property type="match status" value="1"/>
</dbReference>
<sequence length="277" mass="30608">MNLRLYNTGLSYTCLPNDSRFQFLSVQSSCGVISREYRELYYGRKSCPIKASYSRSKSRGRGTDHKWIVCVASDSSSTIQTAEEKDGKTSAKGKEEAGCRVKLETLDGCKLGIGKFPDFEYNAGGGGGDGIGVNMRGGRIALNFDVESLNIPALTYETTKFLGLPLPPFLTITIVPLMFQGFIEQHTGQVELKFRADFYLSMASLYKPPPLLVETFLTTEKAEGEMRNGRGQRIDSKGRCRLVGVATVVRINDFFINAFLNLPTECLADMSARILVT</sequence>
<reference evidence="1" key="1">
    <citation type="submission" date="2009-02" db="EMBL/GenBank/DDBJ databases">
        <title>Full length sequence-verified cDNA sequences from Sitka spruce (Picea sitchensis).</title>
        <authorList>
            <person name="Reid K.E."/>
            <person name="Liao N."/>
            <person name="Ralph S."/>
            <person name="Kolosova N."/>
            <person name="Oddy C."/>
            <person name="Moore R."/>
            <person name="Mayo M."/>
            <person name="Wagner S."/>
            <person name="King J."/>
            <person name="Yanchuk A."/>
            <person name="Holt R."/>
            <person name="Jones S."/>
            <person name="Marra M."/>
            <person name="Ritland C.E."/>
            <person name="Ritland K."/>
            <person name="Bohlmann J."/>
        </authorList>
    </citation>
    <scope>NUCLEOTIDE SEQUENCE</scope>
    <source>
        <tissue evidence="1">Bark</tissue>
    </source>
</reference>
<dbReference type="PANTHER" id="PTHR35320">
    <property type="entry name" value="ATP-DEPENDENT CLP PROTEASE ATP-BINDING SUBUNIT"/>
    <property type="match status" value="1"/>
</dbReference>
<evidence type="ECO:0000313" key="1">
    <source>
        <dbReference type="EMBL" id="ACN40700.1"/>
    </source>
</evidence>
<proteinExistence type="evidence at transcript level"/>
<dbReference type="AlphaFoldDB" id="C0PSB0"/>
<accession>C0PSB0</accession>
<dbReference type="EMBL" id="BT071231">
    <property type="protein sequence ID" value="ACN40700.1"/>
    <property type="molecule type" value="mRNA"/>
</dbReference>
<name>C0PSB0_PICSI</name>
<organism evidence="1">
    <name type="scientific">Picea sitchensis</name>
    <name type="common">Sitka spruce</name>
    <name type="synonym">Pinus sitchensis</name>
    <dbReference type="NCBI Taxonomy" id="3332"/>
    <lineage>
        <taxon>Eukaryota</taxon>
        <taxon>Viridiplantae</taxon>
        <taxon>Streptophyta</taxon>
        <taxon>Embryophyta</taxon>
        <taxon>Tracheophyta</taxon>
        <taxon>Spermatophyta</taxon>
        <taxon>Pinopsida</taxon>
        <taxon>Pinidae</taxon>
        <taxon>Conifers I</taxon>
        <taxon>Pinales</taxon>
        <taxon>Pinaceae</taxon>
        <taxon>Picea</taxon>
    </lineage>
</organism>
<protein>
    <submittedName>
        <fullName evidence="1">Uncharacterized protein</fullName>
    </submittedName>
</protein>